<sequence length="357" mass="40367">MNYVKYNRSFVMMEEQNNQFAARESAPIKGYLKVETGNNKGALRCTVQNLKYYEKGDYIYKLILFGKKGERTIHTTIGNLVINRQGNGESYFRFLPGDLDGKGNAYHNYSTAIVAAASTKDEKEPLHPVLKGVTLSEGESFQSELFQISDEDEQEEDTDFEKIMNQIDQIVEEVEEAMNGNEIPMQAKEATSDDLLPSEAAVSSKDEAITKKTYNSFYNEYILNACAHTCRVAEFYEDVFPFDKDKTGARWKKIDNTSNLPMVSPGAHYFATQYRHYIFGAKADESGVASRFYFGIPGRFLSEEQPDGGKSGFTYWQPIRGADHVFEQSWGEENKNQGAYGYWIVSINGTTGSIEEV</sequence>
<accession>A0ACD1AFT5</accession>
<dbReference type="EMBL" id="CP042469">
    <property type="protein sequence ID" value="QOX65026.1"/>
    <property type="molecule type" value="Genomic_DNA"/>
</dbReference>
<reference evidence="1" key="1">
    <citation type="submission" date="2019-08" db="EMBL/GenBank/DDBJ databases">
        <title>Genome sequence of Clostridiales bacterium MT110.</title>
        <authorList>
            <person name="Cao J."/>
        </authorList>
    </citation>
    <scope>NUCLEOTIDE SEQUENCE</scope>
    <source>
        <strain evidence="1">MT110</strain>
    </source>
</reference>
<keyword evidence="2" id="KW-1185">Reference proteome</keyword>
<protein>
    <submittedName>
        <fullName evidence="1">Uncharacterized protein</fullName>
    </submittedName>
</protein>
<proteinExistence type="predicted"/>
<evidence type="ECO:0000313" key="1">
    <source>
        <dbReference type="EMBL" id="QOX65026.1"/>
    </source>
</evidence>
<dbReference type="Proteomes" id="UP000594014">
    <property type="component" value="Chromosome"/>
</dbReference>
<organism evidence="1 2">
    <name type="scientific">Anoxybacterium hadale</name>
    <dbReference type="NCBI Taxonomy" id="3408580"/>
    <lineage>
        <taxon>Bacteria</taxon>
        <taxon>Bacillati</taxon>
        <taxon>Bacillota</taxon>
        <taxon>Clostridia</taxon>
        <taxon>Peptostreptococcales</taxon>
        <taxon>Anaerovoracaceae</taxon>
        <taxon>Anoxybacterium</taxon>
    </lineage>
</organism>
<name>A0ACD1AFT5_9FIRM</name>
<evidence type="ECO:0000313" key="2">
    <source>
        <dbReference type="Proteomes" id="UP000594014"/>
    </source>
</evidence>
<gene>
    <name evidence="1" type="ORF">FRZ06_17590</name>
</gene>